<keyword evidence="2" id="KW-1185">Reference proteome</keyword>
<dbReference type="RefSeq" id="XP_013340945.1">
    <property type="nucleotide sequence ID" value="XM_013485491.1"/>
</dbReference>
<gene>
    <name evidence="1" type="ORF">AUEXF2481DRAFT_32042</name>
</gene>
<reference evidence="1 2" key="1">
    <citation type="journal article" date="2014" name="BMC Genomics">
        <title>Genome sequencing of four Aureobasidium pullulans varieties: biotechnological potential, stress tolerance, and description of new species.</title>
        <authorList>
            <person name="Gostin Ar C."/>
            <person name="Ohm R.A."/>
            <person name="Kogej T."/>
            <person name="Sonjak S."/>
            <person name="Turk M."/>
            <person name="Zajc J."/>
            <person name="Zalar P."/>
            <person name="Grube M."/>
            <person name="Sun H."/>
            <person name="Han J."/>
            <person name="Sharma A."/>
            <person name="Chiniquy J."/>
            <person name="Ngan C.Y."/>
            <person name="Lipzen A."/>
            <person name="Barry K."/>
            <person name="Grigoriev I.V."/>
            <person name="Gunde-Cimerman N."/>
        </authorList>
    </citation>
    <scope>NUCLEOTIDE SEQUENCE [LARGE SCALE GENOMIC DNA]</scope>
    <source>
        <strain evidence="1 2">EXF-2481</strain>
    </source>
</reference>
<accession>A0A074Y8W0</accession>
<sequence length="170" mass="19516">MESSRFQWTLLTSYPDLCNKTARVDFLFDLFLIANEYDVPSLSDFVTTTIVSLLPQLKPLRDRADIESFRAIISKTADFYTNSQIADQALMDAVVEICAGDEPGLRVLEMRLEISAILGRVDVFGGRLLKTWTKLSKPAGIYRNEPWSSSERLEFIPRTYSHAKRPRRRH</sequence>
<dbReference type="HOGENOM" id="CLU_1570324_0_0_1"/>
<dbReference type="AlphaFoldDB" id="A0A074Y8W0"/>
<evidence type="ECO:0000313" key="1">
    <source>
        <dbReference type="EMBL" id="KEQ92444.1"/>
    </source>
</evidence>
<evidence type="ECO:0000313" key="2">
    <source>
        <dbReference type="Proteomes" id="UP000030641"/>
    </source>
</evidence>
<organism evidence="1 2">
    <name type="scientific">Aureobasidium subglaciale (strain EXF-2481)</name>
    <name type="common">Aureobasidium pullulans var. subglaciale</name>
    <dbReference type="NCBI Taxonomy" id="1043005"/>
    <lineage>
        <taxon>Eukaryota</taxon>
        <taxon>Fungi</taxon>
        <taxon>Dikarya</taxon>
        <taxon>Ascomycota</taxon>
        <taxon>Pezizomycotina</taxon>
        <taxon>Dothideomycetes</taxon>
        <taxon>Dothideomycetidae</taxon>
        <taxon>Dothideales</taxon>
        <taxon>Saccotheciaceae</taxon>
        <taxon>Aureobasidium</taxon>
    </lineage>
</organism>
<protein>
    <submittedName>
        <fullName evidence="1">Uncharacterized protein</fullName>
    </submittedName>
</protein>
<dbReference type="GeneID" id="25364570"/>
<proteinExistence type="predicted"/>
<name>A0A074Y8W0_AURSE</name>
<dbReference type="EMBL" id="KL584770">
    <property type="protein sequence ID" value="KEQ92444.1"/>
    <property type="molecule type" value="Genomic_DNA"/>
</dbReference>
<dbReference type="Proteomes" id="UP000030641">
    <property type="component" value="Unassembled WGS sequence"/>
</dbReference>
<dbReference type="OrthoDB" id="45365at2759"/>
<dbReference type="InParanoid" id="A0A074Y8W0"/>